<evidence type="ECO:0000256" key="2">
    <source>
        <dbReference type="ARBA" id="ARBA00023002"/>
    </source>
</evidence>
<protein>
    <submittedName>
        <fullName evidence="5">NADH-dependent flavin oxidoreductase</fullName>
    </submittedName>
</protein>
<reference evidence="5 6" key="1">
    <citation type="journal article" date="2018" name="Nat. Biotechnol.">
        <title>A standardized bacterial taxonomy based on genome phylogeny substantially revises the tree of life.</title>
        <authorList>
            <person name="Parks D.H."/>
            <person name="Chuvochina M."/>
            <person name="Waite D.W."/>
            <person name="Rinke C."/>
            <person name="Skarshewski A."/>
            <person name="Chaumeil P.A."/>
            <person name="Hugenholtz P."/>
        </authorList>
    </citation>
    <scope>NUCLEOTIDE SEQUENCE [LARGE SCALE GENOMIC DNA]</scope>
    <source>
        <strain evidence="5">UBA8672</strain>
    </source>
</reference>
<sequence>MDNIFRESKINNAVLSNRLIRSATWEGMCDNTGAPTEKLIKFYEEMIKGGIGLIITGYQYVKKDGQQLPGQIGIHDDSLAKSHKNLTKRIHEAKGKIFAQLVHCGGQSSSKSSGFQPSAPSALKSPQYPEKVKELTEEEIEILISSFADAAMRTKEWGYDGIQLHAAHGYLINQFLSPNTNRRNDRFGGTLHNRARFLYDIYENIREKTGNEFPIIVKLNGSDNLDGGFELDEAVKVAEKLDEMGIDAIEVSGGTPASDEKTPVRTDISEAEKEGYNMHEALKIKENVSCPVISVGGFRSYKVVEKALEQIDFVSMARPLICEADLPNIWKRKDKNTSDCISCNGCFRPGLKEGGIRCVIKNP</sequence>
<dbReference type="SUPFAM" id="SSF51395">
    <property type="entry name" value="FMN-linked oxidoreductases"/>
    <property type="match status" value="1"/>
</dbReference>
<dbReference type="InterPro" id="IPR051799">
    <property type="entry name" value="NADH_flavin_oxidoreductase"/>
</dbReference>
<evidence type="ECO:0000256" key="1">
    <source>
        <dbReference type="ARBA" id="ARBA00022630"/>
    </source>
</evidence>
<dbReference type="InterPro" id="IPR013785">
    <property type="entry name" value="Aldolase_TIM"/>
</dbReference>
<dbReference type="GO" id="GO:0010181">
    <property type="term" value="F:FMN binding"/>
    <property type="evidence" value="ECO:0007669"/>
    <property type="project" value="InterPro"/>
</dbReference>
<dbReference type="PANTHER" id="PTHR43656">
    <property type="entry name" value="BINDING OXIDOREDUCTASE, PUTATIVE (AFU_ORTHOLOGUE AFUA_2G08260)-RELATED"/>
    <property type="match status" value="1"/>
</dbReference>
<keyword evidence="1" id="KW-0285">Flavoprotein</keyword>
<dbReference type="AlphaFoldDB" id="A0A3D5QD80"/>
<organism evidence="5 6">
    <name type="scientific">Flexistipes sinusarabici</name>
    <dbReference type="NCBI Taxonomy" id="2352"/>
    <lineage>
        <taxon>Bacteria</taxon>
        <taxon>Pseudomonadati</taxon>
        <taxon>Deferribacterota</taxon>
        <taxon>Deferribacteres</taxon>
        <taxon>Deferribacterales</taxon>
        <taxon>Flexistipitaceae</taxon>
        <taxon>Flexistipes</taxon>
    </lineage>
</organism>
<name>A0A3D5QD80_FLESI</name>
<feature type="compositionally biased region" description="Low complexity" evidence="3">
    <location>
        <begin position="109"/>
        <end position="121"/>
    </location>
</feature>
<feature type="domain" description="NADH:flavin oxidoreductase/NADH oxidase N-terminal" evidence="4">
    <location>
        <begin position="4"/>
        <end position="328"/>
    </location>
</feature>
<dbReference type="PANTHER" id="PTHR43656:SF2">
    <property type="entry name" value="BINDING OXIDOREDUCTASE, PUTATIVE (AFU_ORTHOLOGUE AFUA_2G08260)-RELATED"/>
    <property type="match status" value="1"/>
</dbReference>
<dbReference type="Pfam" id="PF00724">
    <property type="entry name" value="Oxidored_FMN"/>
    <property type="match status" value="1"/>
</dbReference>
<evidence type="ECO:0000313" key="5">
    <source>
        <dbReference type="EMBL" id="HCW93796.1"/>
    </source>
</evidence>
<dbReference type="Gene3D" id="3.20.20.70">
    <property type="entry name" value="Aldolase class I"/>
    <property type="match status" value="1"/>
</dbReference>
<dbReference type="InterPro" id="IPR001155">
    <property type="entry name" value="OxRdtase_FMN_N"/>
</dbReference>
<evidence type="ECO:0000313" key="6">
    <source>
        <dbReference type="Proteomes" id="UP000262325"/>
    </source>
</evidence>
<keyword evidence="2" id="KW-0560">Oxidoreductase</keyword>
<evidence type="ECO:0000256" key="3">
    <source>
        <dbReference type="SAM" id="MobiDB-lite"/>
    </source>
</evidence>
<dbReference type="Proteomes" id="UP000262325">
    <property type="component" value="Unassembled WGS sequence"/>
</dbReference>
<gene>
    <name evidence="5" type="ORF">DHM44_08950</name>
</gene>
<evidence type="ECO:0000259" key="4">
    <source>
        <dbReference type="Pfam" id="PF00724"/>
    </source>
</evidence>
<dbReference type="GO" id="GO:0016491">
    <property type="term" value="F:oxidoreductase activity"/>
    <property type="evidence" value="ECO:0007669"/>
    <property type="project" value="UniProtKB-KW"/>
</dbReference>
<comment type="caution">
    <text evidence="5">The sequence shown here is derived from an EMBL/GenBank/DDBJ whole genome shotgun (WGS) entry which is preliminary data.</text>
</comment>
<dbReference type="EMBL" id="DPPF01000186">
    <property type="protein sequence ID" value="HCW93796.1"/>
    <property type="molecule type" value="Genomic_DNA"/>
</dbReference>
<proteinExistence type="predicted"/>
<feature type="region of interest" description="Disordered" evidence="3">
    <location>
        <begin position="109"/>
        <end position="128"/>
    </location>
</feature>
<accession>A0A3D5QD80</accession>
<dbReference type="CDD" id="cd02803">
    <property type="entry name" value="OYE_like_FMN_family"/>
    <property type="match status" value="1"/>
</dbReference>